<evidence type="ECO:0000313" key="2">
    <source>
        <dbReference type="Proteomes" id="UP001548189"/>
    </source>
</evidence>
<name>A0ABV2BVW6_9GAMM</name>
<proteinExistence type="predicted"/>
<dbReference type="EMBL" id="JBEVCJ010000016">
    <property type="protein sequence ID" value="MET1256060.1"/>
    <property type="molecule type" value="Genomic_DNA"/>
</dbReference>
<gene>
    <name evidence="1" type="ORF">ABVT43_13050</name>
</gene>
<dbReference type="Proteomes" id="UP001548189">
    <property type="component" value="Unassembled WGS sequence"/>
</dbReference>
<accession>A0ABV2BVW6</accession>
<protein>
    <submittedName>
        <fullName evidence="1">Uncharacterized protein</fullName>
    </submittedName>
</protein>
<comment type="caution">
    <text evidence="1">The sequence shown here is derived from an EMBL/GenBank/DDBJ whole genome shotgun (WGS) entry which is preliminary data.</text>
</comment>
<reference evidence="1 2" key="1">
    <citation type="submission" date="2024-06" db="EMBL/GenBank/DDBJ databases">
        <authorList>
            <person name="Li F."/>
        </authorList>
    </citation>
    <scope>NUCLEOTIDE SEQUENCE [LARGE SCALE GENOMIC DNA]</scope>
    <source>
        <strain evidence="1 2">GXAS 311</strain>
    </source>
</reference>
<evidence type="ECO:0000313" key="1">
    <source>
        <dbReference type="EMBL" id="MET1256060.1"/>
    </source>
</evidence>
<organism evidence="1 2">
    <name type="scientific">Aliikangiella maris</name>
    <dbReference type="NCBI Taxonomy" id="3162458"/>
    <lineage>
        <taxon>Bacteria</taxon>
        <taxon>Pseudomonadati</taxon>
        <taxon>Pseudomonadota</taxon>
        <taxon>Gammaproteobacteria</taxon>
        <taxon>Oceanospirillales</taxon>
        <taxon>Pleioneaceae</taxon>
        <taxon>Aliikangiella</taxon>
    </lineage>
</organism>
<sequence>MKKILLAISLLLLTSCGDFPDYSYDRSENYCVLTFPFAGGFIGRKYVGYFYITSTLQYLDADPEVEIFIGEPSHIELEEGSVFKIELNGKEFLPEFKRRLAHGELQYWGPAFLFDRQQSTEILQLLRQGHNPIIYGRLKVGHQYETEIYNFFFDDKEVQFKSCVNRLLNEDDLEELSNREVNSKPQ</sequence>
<keyword evidence="2" id="KW-1185">Reference proteome</keyword>
<dbReference type="PROSITE" id="PS51257">
    <property type="entry name" value="PROKAR_LIPOPROTEIN"/>
    <property type="match status" value="1"/>
</dbReference>